<feature type="region of interest" description="Disordered" evidence="1">
    <location>
        <begin position="268"/>
        <end position="335"/>
    </location>
</feature>
<organism evidence="2">
    <name type="scientific">Symploca sp. SIO1C4</name>
    <dbReference type="NCBI Taxonomy" id="2607765"/>
    <lineage>
        <taxon>Bacteria</taxon>
        <taxon>Bacillati</taxon>
        <taxon>Cyanobacteriota</taxon>
        <taxon>Cyanophyceae</taxon>
        <taxon>Coleofasciculales</taxon>
        <taxon>Coleofasciculaceae</taxon>
        <taxon>Symploca</taxon>
    </lineage>
</organism>
<feature type="region of interest" description="Disordered" evidence="1">
    <location>
        <begin position="1"/>
        <end position="73"/>
    </location>
</feature>
<proteinExistence type="predicted"/>
<feature type="compositionally biased region" description="Polar residues" evidence="1">
    <location>
        <begin position="25"/>
        <end position="47"/>
    </location>
</feature>
<feature type="compositionally biased region" description="Polar residues" evidence="1">
    <location>
        <begin position="324"/>
        <end position="335"/>
    </location>
</feature>
<evidence type="ECO:0000256" key="1">
    <source>
        <dbReference type="SAM" id="MobiDB-lite"/>
    </source>
</evidence>
<accession>A0A6B3N5Z0</accession>
<dbReference type="EMBL" id="JAAHFQ010000229">
    <property type="protein sequence ID" value="NER28549.1"/>
    <property type="molecule type" value="Genomic_DNA"/>
</dbReference>
<feature type="compositionally biased region" description="Basic residues" evidence="1">
    <location>
        <begin position="270"/>
        <end position="291"/>
    </location>
</feature>
<dbReference type="AlphaFoldDB" id="A0A6B3N5Z0"/>
<gene>
    <name evidence="2" type="ORF">F6J89_13180</name>
</gene>
<feature type="compositionally biased region" description="Polar residues" evidence="1">
    <location>
        <begin position="292"/>
        <end position="304"/>
    </location>
</feature>
<feature type="compositionally biased region" description="Polar residues" evidence="1">
    <location>
        <begin position="1"/>
        <end position="14"/>
    </location>
</feature>
<name>A0A6B3N5Z0_9CYAN</name>
<feature type="compositionally biased region" description="Basic and acidic residues" evidence="1">
    <location>
        <begin position="164"/>
        <end position="186"/>
    </location>
</feature>
<protein>
    <submittedName>
        <fullName evidence="2">Uncharacterized protein</fullName>
    </submittedName>
</protein>
<comment type="caution">
    <text evidence="2">The sequence shown here is derived from an EMBL/GenBank/DDBJ whole genome shotgun (WGS) entry which is preliminary data.</text>
</comment>
<reference evidence="2" key="1">
    <citation type="submission" date="2019-11" db="EMBL/GenBank/DDBJ databases">
        <title>Genomic insights into an expanded diversity of filamentous marine cyanobacteria reveals the extraordinary biosynthetic potential of Moorea and Okeania.</title>
        <authorList>
            <person name="Ferreira Leao T."/>
            <person name="Wang M."/>
            <person name="Moss N."/>
            <person name="Da Silva R."/>
            <person name="Sanders J."/>
            <person name="Nurk S."/>
            <person name="Gurevich A."/>
            <person name="Humphrey G."/>
            <person name="Reher R."/>
            <person name="Zhu Q."/>
            <person name="Belda-Ferre P."/>
            <person name="Glukhov E."/>
            <person name="Rex R."/>
            <person name="Dorrestein P.C."/>
            <person name="Knight R."/>
            <person name="Pevzner P."/>
            <person name="Gerwick W.H."/>
            <person name="Gerwick L."/>
        </authorList>
    </citation>
    <scope>NUCLEOTIDE SEQUENCE</scope>
    <source>
        <strain evidence="2">SIO1C4</strain>
    </source>
</reference>
<evidence type="ECO:0000313" key="2">
    <source>
        <dbReference type="EMBL" id="NER28549.1"/>
    </source>
</evidence>
<sequence>MSSSVNRSSDSPESSGDKLPEVPSVQGQQPAMLTGDLETTTNSTATADLSDLKSVAQEEQGRKQPIPPPSEPMQYRAIGLIRGKYMPSVDQLTRGTLLADDGTLIDAVLLGRVMSLVKNHLNLDESHLWVVYPRTKQNEDQLHVQIVGVWEPDKLHKTQASEPLVKEETPAELEAEKSSDSDKSEGSRVFQDGYFSIRGEAIFHSREKEEVIIKIQQSPRKESEKTKFFRLKLKGILGEKVIGRFWDLHAQLQANDLVIQEANDIGLMPLKKRRGRKPGKKRPPRFKRKPSNQRPNSQTGQAATAKSPPKRNGPVPKIIKRSEQQPGGSTSSNSS</sequence>
<feature type="region of interest" description="Disordered" evidence="1">
    <location>
        <begin position="158"/>
        <end position="187"/>
    </location>
</feature>